<protein>
    <submittedName>
        <fullName evidence="2">Uncharacterized protein</fullName>
    </submittedName>
</protein>
<keyword evidence="1" id="KW-0472">Membrane</keyword>
<gene>
    <name evidence="2" type="ORF">METZ01_LOCUS443667</name>
</gene>
<organism evidence="2">
    <name type="scientific">marine metagenome</name>
    <dbReference type="NCBI Taxonomy" id="408172"/>
    <lineage>
        <taxon>unclassified sequences</taxon>
        <taxon>metagenomes</taxon>
        <taxon>ecological metagenomes</taxon>
    </lineage>
</organism>
<accession>A0A382Z5R9</accession>
<dbReference type="AlphaFoldDB" id="A0A382Z5R9"/>
<reference evidence="2" key="1">
    <citation type="submission" date="2018-05" db="EMBL/GenBank/DDBJ databases">
        <authorList>
            <person name="Lanie J.A."/>
            <person name="Ng W.-L."/>
            <person name="Kazmierczak K.M."/>
            <person name="Andrzejewski T.M."/>
            <person name="Davidsen T.M."/>
            <person name="Wayne K.J."/>
            <person name="Tettelin H."/>
            <person name="Glass J.I."/>
            <person name="Rusch D."/>
            <person name="Podicherti R."/>
            <person name="Tsui H.-C.T."/>
            <person name="Winkler M.E."/>
        </authorList>
    </citation>
    <scope>NUCLEOTIDE SEQUENCE</scope>
</reference>
<keyword evidence="1" id="KW-1133">Transmembrane helix</keyword>
<evidence type="ECO:0000313" key="2">
    <source>
        <dbReference type="EMBL" id="SVD90813.1"/>
    </source>
</evidence>
<feature type="transmembrane region" description="Helical" evidence="1">
    <location>
        <begin position="12"/>
        <end position="33"/>
    </location>
</feature>
<dbReference type="EMBL" id="UINC01181226">
    <property type="protein sequence ID" value="SVD90813.1"/>
    <property type="molecule type" value="Genomic_DNA"/>
</dbReference>
<sequence>VITGAKMALGVVALNATAIAGAALIGLAIAHTARREE</sequence>
<keyword evidence="1" id="KW-0812">Transmembrane</keyword>
<name>A0A382Z5R9_9ZZZZ</name>
<feature type="non-terminal residue" evidence="2">
    <location>
        <position position="1"/>
    </location>
</feature>
<proteinExistence type="predicted"/>
<evidence type="ECO:0000256" key="1">
    <source>
        <dbReference type="SAM" id="Phobius"/>
    </source>
</evidence>